<protein>
    <recommendedName>
        <fullName evidence="12">Cardiolipin synthase A</fullName>
        <shortName evidence="12">CL synthase</shortName>
        <ecNumber evidence="12">2.7.8.-</ecNumber>
    </recommendedName>
</protein>
<proteinExistence type="inferred from homology"/>
<comment type="catalytic activity">
    <reaction evidence="12">
        <text>2 a 1,2-diacyl-sn-glycero-3-phospho-(1'-sn-glycerol) = a cardiolipin + glycerol</text>
        <dbReference type="Rhea" id="RHEA:31451"/>
        <dbReference type="ChEBI" id="CHEBI:17754"/>
        <dbReference type="ChEBI" id="CHEBI:62237"/>
        <dbReference type="ChEBI" id="CHEBI:64716"/>
    </reaction>
</comment>
<sequence length="492" mass="55877">MQQTWLNMSWLESEIYIAVSATLYFTFLTLITLRVIIKRKAIGVSLAWLFLIYAIPLAGMIGYLIFGELNLGAKRSKQRKLFSGAFLRWLKEEAVTYRQDKEQVSENAHAMQAFVESYTNMPMVMGNKHTLLTSTDEILLKLIEEIKAAKSHCYLMFYICEQGGLVDPLLEELKLAAYRGVNCKLLLDSVGSHRFLTSKLPGQLRAAGVDVVEALPVGAFRLIFQRQDLRLHRKLVCIDEHIAYTGSMNLVDPAFFKVEKNIGQWIDVMVRCEGPIVQHMQGLFLWDWSLETGEKLMLPEANKDLFCLVGSENAQLIPSGPEFGKVGIHQVLLTAIYEAKYSLVLTSPYFIPDESLLTALQVAAMRGVNVKIILPAKNDSIMAKYASRAFFEDLLKVGVEIHQFHGGLLHTKSIVIDEKLALVGTVNLDQRSFWLNFEMTMLIDNECFAGELLRTQMHYTLASKQLTLEQWSQRSFVKRFLEGLLYLFSPLL</sequence>
<evidence type="ECO:0000313" key="14">
    <source>
        <dbReference type="EMBL" id="MEL0627975.1"/>
    </source>
</evidence>
<evidence type="ECO:0000256" key="5">
    <source>
        <dbReference type="ARBA" id="ARBA00022692"/>
    </source>
</evidence>
<keyword evidence="4 12" id="KW-0808">Transferase</keyword>
<dbReference type="EC" id="2.7.8.-" evidence="12"/>
<evidence type="ECO:0000256" key="2">
    <source>
        <dbReference type="ARBA" id="ARBA00022475"/>
    </source>
</evidence>
<keyword evidence="8 12" id="KW-0443">Lipid metabolism</keyword>
<keyword evidence="7 12" id="KW-1133">Transmembrane helix</keyword>
<evidence type="ECO:0000313" key="15">
    <source>
        <dbReference type="Proteomes" id="UP001369082"/>
    </source>
</evidence>
<feature type="transmembrane region" description="Helical" evidence="12">
    <location>
        <begin position="44"/>
        <end position="66"/>
    </location>
</feature>
<feature type="domain" description="PLD phosphodiesterase" evidence="13">
    <location>
        <begin position="227"/>
        <end position="254"/>
    </location>
</feature>
<dbReference type="HAMAP" id="MF_00190">
    <property type="entry name" value="Cardiolipin_synth_ClsA"/>
    <property type="match status" value="1"/>
</dbReference>
<evidence type="ECO:0000256" key="11">
    <source>
        <dbReference type="ARBA" id="ARBA00023264"/>
    </source>
</evidence>
<feature type="active site" evidence="12">
    <location>
        <position position="410"/>
    </location>
</feature>
<dbReference type="Gene3D" id="3.30.870.10">
    <property type="entry name" value="Endonuclease Chain A"/>
    <property type="match status" value="2"/>
</dbReference>
<comment type="caution">
    <text evidence="14">The sequence shown here is derived from an EMBL/GenBank/DDBJ whole genome shotgun (WGS) entry which is preliminary data.</text>
</comment>
<dbReference type="InterPro" id="IPR027379">
    <property type="entry name" value="CLS_N"/>
</dbReference>
<dbReference type="Pfam" id="PF13091">
    <property type="entry name" value="PLDc_2"/>
    <property type="match status" value="2"/>
</dbReference>
<dbReference type="NCBIfam" id="TIGR04265">
    <property type="entry name" value="bac_cardiolipin"/>
    <property type="match status" value="1"/>
</dbReference>
<feature type="active site" evidence="12">
    <location>
        <position position="232"/>
    </location>
</feature>
<dbReference type="InterPro" id="IPR025202">
    <property type="entry name" value="PLD-like_dom"/>
</dbReference>
<keyword evidence="9 12" id="KW-0472">Membrane</keyword>
<dbReference type="PANTHER" id="PTHR21248">
    <property type="entry name" value="CARDIOLIPIN SYNTHASE"/>
    <property type="match status" value="1"/>
</dbReference>
<keyword evidence="15" id="KW-1185">Reference proteome</keyword>
<dbReference type="InterPro" id="IPR022924">
    <property type="entry name" value="Cardiolipin_synthase"/>
</dbReference>
<feature type="active site" evidence="12">
    <location>
        <position position="234"/>
    </location>
</feature>
<keyword evidence="2 12" id="KW-1003">Cell membrane</keyword>
<dbReference type="SMART" id="SM00155">
    <property type="entry name" value="PLDc"/>
    <property type="match status" value="2"/>
</dbReference>
<reference evidence="14 15" key="1">
    <citation type="submission" date="2024-02" db="EMBL/GenBank/DDBJ databases">
        <title>Bacteria isolated from the canopy kelp, Nereocystis luetkeana.</title>
        <authorList>
            <person name="Pfister C.A."/>
            <person name="Younker I.T."/>
            <person name="Light S.H."/>
        </authorList>
    </citation>
    <scope>NUCLEOTIDE SEQUENCE [LARGE SCALE GENOMIC DNA]</scope>
    <source>
        <strain evidence="14 15">TI.1.05</strain>
    </source>
</reference>
<evidence type="ECO:0000256" key="7">
    <source>
        <dbReference type="ARBA" id="ARBA00022989"/>
    </source>
</evidence>
<dbReference type="PROSITE" id="PS50035">
    <property type="entry name" value="PLD"/>
    <property type="match status" value="2"/>
</dbReference>
<dbReference type="InterPro" id="IPR030840">
    <property type="entry name" value="CL_synthase_A"/>
</dbReference>
<comment type="similarity">
    <text evidence="12">Belongs to the phospholipase D family. Cardiolipin synthase subfamily. ClsA sub-subfamily.</text>
</comment>
<name>A0ABU9GL11_9GAMM</name>
<feature type="active site" evidence="12">
    <location>
        <position position="412"/>
    </location>
</feature>
<evidence type="ECO:0000256" key="1">
    <source>
        <dbReference type="ARBA" id="ARBA00004651"/>
    </source>
</evidence>
<evidence type="ECO:0000256" key="12">
    <source>
        <dbReference type="HAMAP-Rule" id="MF_00190"/>
    </source>
</evidence>
<dbReference type="Proteomes" id="UP001369082">
    <property type="component" value="Unassembled WGS sequence"/>
</dbReference>
<dbReference type="SUPFAM" id="SSF56024">
    <property type="entry name" value="Phospholipase D/nuclease"/>
    <property type="match status" value="2"/>
</dbReference>
<keyword evidence="10 12" id="KW-0594">Phospholipid biosynthesis</keyword>
<dbReference type="PANTHER" id="PTHR21248:SF22">
    <property type="entry name" value="PHOSPHOLIPASE D"/>
    <property type="match status" value="1"/>
</dbReference>
<feature type="transmembrane region" description="Helical" evidence="12">
    <location>
        <begin position="15"/>
        <end position="37"/>
    </location>
</feature>
<comment type="function">
    <text evidence="12">Catalyzes the reversible phosphatidyl group transfer from one phosphatidylglycerol molecule to another to form cardiolipin (CL) (diphosphatidylglycerol) and glycerol.</text>
</comment>
<dbReference type="Pfam" id="PF13396">
    <property type="entry name" value="PLDc_N"/>
    <property type="match status" value="1"/>
</dbReference>
<evidence type="ECO:0000259" key="13">
    <source>
        <dbReference type="PROSITE" id="PS50035"/>
    </source>
</evidence>
<organism evidence="14 15">
    <name type="scientific">Psychromonas aquatilis</name>
    <dbReference type="NCBI Taxonomy" id="2005072"/>
    <lineage>
        <taxon>Bacteria</taxon>
        <taxon>Pseudomonadati</taxon>
        <taxon>Pseudomonadota</taxon>
        <taxon>Gammaproteobacteria</taxon>
        <taxon>Alteromonadales</taxon>
        <taxon>Psychromonadaceae</taxon>
        <taxon>Psychromonas</taxon>
    </lineage>
</organism>
<gene>
    <name evidence="14" type="primary">cls</name>
    <name evidence="12" type="synonym">clsA</name>
    <name evidence="14" type="ORF">V6256_00015</name>
</gene>
<keyword evidence="6" id="KW-0677">Repeat</keyword>
<evidence type="ECO:0000256" key="9">
    <source>
        <dbReference type="ARBA" id="ARBA00023136"/>
    </source>
</evidence>
<keyword evidence="5 12" id="KW-0812">Transmembrane</keyword>
<evidence type="ECO:0000256" key="3">
    <source>
        <dbReference type="ARBA" id="ARBA00022516"/>
    </source>
</evidence>
<dbReference type="EMBL" id="JBAKAZ010000001">
    <property type="protein sequence ID" value="MEL0627975.1"/>
    <property type="molecule type" value="Genomic_DNA"/>
</dbReference>
<dbReference type="RefSeq" id="WP_341595915.1">
    <property type="nucleotide sequence ID" value="NZ_JBAKAZ010000001.1"/>
</dbReference>
<dbReference type="InterPro" id="IPR001736">
    <property type="entry name" value="PLipase_D/transphosphatidylase"/>
</dbReference>
<evidence type="ECO:0000256" key="6">
    <source>
        <dbReference type="ARBA" id="ARBA00022737"/>
    </source>
</evidence>
<keyword evidence="11 12" id="KW-1208">Phospholipid metabolism</keyword>
<evidence type="ECO:0000256" key="8">
    <source>
        <dbReference type="ARBA" id="ARBA00023098"/>
    </source>
</evidence>
<evidence type="ECO:0000256" key="10">
    <source>
        <dbReference type="ARBA" id="ARBA00023209"/>
    </source>
</evidence>
<keyword evidence="3 12" id="KW-0444">Lipid biosynthesis</keyword>
<comment type="subcellular location">
    <subcellularLocation>
        <location evidence="1 12">Cell membrane</location>
        <topology evidence="1 12">Multi-pass membrane protein</topology>
    </subcellularLocation>
</comment>
<dbReference type="CDD" id="cd09158">
    <property type="entry name" value="PLDc_EcCLS_like_2"/>
    <property type="match status" value="1"/>
</dbReference>
<evidence type="ECO:0000256" key="4">
    <source>
        <dbReference type="ARBA" id="ARBA00022679"/>
    </source>
</evidence>
<feature type="active site" evidence="12">
    <location>
        <position position="417"/>
    </location>
</feature>
<feature type="active site" evidence="12">
    <location>
        <position position="239"/>
    </location>
</feature>
<accession>A0ABU9GL11</accession>
<feature type="domain" description="PLD phosphodiesterase" evidence="13">
    <location>
        <begin position="405"/>
        <end position="432"/>
    </location>
</feature>